<dbReference type="SUPFAM" id="SSF46689">
    <property type="entry name" value="Homeodomain-like"/>
    <property type="match status" value="1"/>
</dbReference>
<evidence type="ECO:0000256" key="1">
    <source>
        <dbReference type="ARBA" id="ARBA00023015"/>
    </source>
</evidence>
<keyword evidence="1" id="KW-0805">Transcription regulation</keyword>
<dbReference type="PROSITE" id="PS50977">
    <property type="entry name" value="HTH_TETR_2"/>
    <property type="match status" value="1"/>
</dbReference>
<dbReference type="SUPFAM" id="SSF48498">
    <property type="entry name" value="Tetracyclin repressor-like, C-terminal domain"/>
    <property type="match status" value="1"/>
</dbReference>
<dbReference type="Pfam" id="PF00440">
    <property type="entry name" value="TetR_N"/>
    <property type="match status" value="1"/>
</dbReference>
<dbReference type="GO" id="GO:0003677">
    <property type="term" value="F:DNA binding"/>
    <property type="evidence" value="ECO:0007669"/>
    <property type="project" value="UniProtKB-UniRule"/>
</dbReference>
<dbReference type="AlphaFoldDB" id="A0A6J4RMH2"/>
<keyword evidence="3" id="KW-0804">Transcription</keyword>
<reference evidence="6" key="1">
    <citation type="submission" date="2020-02" db="EMBL/GenBank/DDBJ databases">
        <authorList>
            <person name="Meier V. D."/>
        </authorList>
    </citation>
    <scope>NUCLEOTIDE SEQUENCE</scope>
    <source>
        <strain evidence="6">AVDCRST_MAG58</strain>
    </source>
</reference>
<evidence type="ECO:0000256" key="3">
    <source>
        <dbReference type="ARBA" id="ARBA00023163"/>
    </source>
</evidence>
<evidence type="ECO:0000256" key="2">
    <source>
        <dbReference type="ARBA" id="ARBA00023125"/>
    </source>
</evidence>
<keyword evidence="2 4" id="KW-0238">DNA-binding</keyword>
<protein>
    <recommendedName>
        <fullName evidence="5">HTH tetR-type domain-containing protein</fullName>
    </recommendedName>
</protein>
<dbReference type="InterPro" id="IPR036271">
    <property type="entry name" value="Tet_transcr_reg_TetR-rel_C_sf"/>
</dbReference>
<proteinExistence type="predicted"/>
<dbReference type="Gene3D" id="1.10.10.60">
    <property type="entry name" value="Homeodomain-like"/>
    <property type="match status" value="1"/>
</dbReference>
<dbReference type="InterPro" id="IPR009057">
    <property type="entry name" value="Homeodomain-like_sf"/>
</dbReference>
<dbReference type="Gene3D" id="1.10.357.10">
    <property type="entry name" value="Tetracycline Repressor, domain 2"/>
    <property type="match status" value="1"/>
</dbReference>
<gene>
    <name evidence="6" type="ORF">AVDCRST_MAG58-4075</name>
</gene>
<organism evidence="6">
    <name type="scientific">uncultured Rubrobacteraceae bacterium</name>
    <dbReference type="NCBI Taxonomy" id="349277"/>
    <lineage>
        <taxon>Bacteria</taxon>
        <taxon>Bacillati</taxon>
        <taxon>Actinomycetota</taxon>
        <taxon>Rubrobacteria</taxon>
        <taxon>Rubrobacterales</taxon>
        <taxon>Rubrobacteraceae</taxon>
        <taxon>environmental samples</taxon>
    </lineage>
</organism>
<dbReference type="Pfam" id="PF13305">
    <property type="entry name" value="TetR_C_33"/>
    <property type="match status" value="1"/>
</dbReference>
<accession>A0A6J4RMH2</accession>
<dbReference type="InterPro" id="IPR025996">
    <property type="entry name" value="MT1864/Rv1816-like_C"/>
</dbReference>
<feature type="DNA-binding region" description="H-T-H motif" evidence="4">
    <location>
        <begin position="23"/>
        <end position="42"/>
    </location>
</feature>
<feature type="domain" description="HTH tetR-type" evidence="5">
    <location>
        <begin position="1"/>
        <end position="60"/>
    </location>
</feature>
<evidence type="ECO:0000313" key="6">
    <source>
        <dbReference type="EMBL" id="CAA9473133.1"/>
    </source>
</evidence>
<evidence type="ECO:0000259" key="5">
    <source>
        <dbReference type="PROSITE" id="PS50977"/>
    </source>
</evidence>
<sequence length="186" mass="19640">MGREAVVEAAASLADEKGLEAVTLSGLASELGIRTPSLYNHVAGLGGLRRELALMGVRELGHRLSRAAAGKAADEGIFGLARAYRGFVKERPGLYAATVRSYRLSHPDDPELAQAEGQAFEPVLAVLASYGLFGQEAVHAARGLRSVAHGFATLEVAGGFGIALDPEESFVRLLEAFAAGLRDQRR</sequence>
<name>A0A6J4RMH2_9ACTN</name>
<dbReference type="EMBL" id="CADCVF010000084">
    <property type="protein sequence ID" value="CAA9473133.1"/>
    <property type="molecule type" value="Genomic_DNA"/>
</dbReference>
<dbReference type="InterPro" id="IPR001647">
    <property type="entry name" value="HTH_TetR"/>
</dbReference>
<evidence type="ECO:0000256" key="4">
    <source>
        <dbReference type="PROSITE-ProRule" id="PRU00335"/>
    </source>
</evidence>